<feature type="compositionally biased region" description="Polar residues" evidence="1">
    <location>
        <begin position="81"/>
        <end position="96"/>
    </location>
</feature>
<feature type="region of interest" description="Disordered" evidence="1">
    <location>
        <begin position="188"/>
        <end position="218"/>
    </location>
</feature>
<accession>A0AAD9VLB6</accession>
<evidence type="ECO:0000256" key="1">
    <source>
        <dbReference type="SAM" id="MobiDB-lite"/>
    </source>
</evidence>
<reference evidence="2" key="2">
    <citation type="journal article" date="2023" name="Commun. Biol.">
        <title>Intrasexual cuticular hydrocarbon dimorphism in a wasp sheds light on hydrocarbon biosynthesis genes in Hymenoptera.</title>
        <authorList>
            <person name="Moris V.C."/>
            <person name="Podsiadlowski L."/>
            <person name="Martin S."/>
            <person name="Oeyen J.P."/>
            <person name="Donath A."/>
            <person name="Petersen M."/>
            <person name="Wilbrandt J."/>
            <person name="Misof B."/>
            <person name="Liedtke D."/>
            <person name="Thamm M."/>
            <person name="Scheiner R."/>
            <person name="Schmitt T."/>
            <person name="Niehuis O."/>
        </authorList>
    </citation>
    <scope>NUCLEOTIDE SEQUENCE</scope>
    <source>
        <strain evidence="2">GBR_01_08_01A</strain>
    </source>
</reference>
<feature type="region of interest" description="Disordered" evidence="1">
    <location>
        <begin position="47"/>
        <end position="137"/>
    </location>
</feature>
<dbReference type="EMBL" id="JAIFRP010000120">
    <property type="protein sequence ID" value="KAK2579001.1"/>
    <property type="molecule type" value="Genomic_DNA"/>
</dbReference>
<feature type="compositionally biased region" description="Basic and acidic residues" evidence="1">
    <location>
        <begin position="97"/>
        <end position="116"/>
    </location>
</feature>
<protein>
    <submittedName>
        <fullName evidence="2">Uncharacterized protein</fullName>
    </submittedName>
</protein>
<name>A0AAD9VLB6_9HYME</name>
<dbReference type="Proteomes" id="UP001258017">
    <property type="component" value="Unassembled WGS sequence"/>
</dbReference>
<organism evidence="2 3">
    <name type="scientific">Odynerus spinipes</name>
    <dbReference type="NCBI Taxonomy" id="1348599"/>
    <lineage>
        <taxon>Eukaryota</taxon>
        <taxon>Metazoa</taxon>
        <taxon>Ecdysozoa</taxon>
        <taxon>Arthropoda</taxon>
        <taxon>Hexapoda</taxon>
        <taxon>Insecta</taxon>
        <taxon>Pterygota</taxon>
        <taxon>Neoptera</taxon>
        <taxon>Endopterygota</taxon>
        <taxon>Hymenoptera</taxon>
        <taxon>Apocrita</taxon>
        <taxon>Aculeata</taxon>
        <taxon>Vespoidea</taxon>
        <taxon>Vespidae</taxon>
        <taxon>Eumeninae</taxon>
        <taxon>Odynerus</taxon>
    </lineage>
</organism>
<gene>
    <name evidence="2" type="ORF">KPH14_002066</name>
</gene>
<dbReference type="AlphaFoldDB" id="A0AAD9VLB6"/>
<proteinExistence type="predicted"/>
<sequence length="289" mass="32720">MANIRASLKETLKTAEVDEFLFGKQLEEQVKAANLLEKSTKELKPLDKTAIKHVSKNTKGPFQQTNRKYVQSRPPQRKSWGGNTNSTSPLPTGRTQRTTEHTRNAVRRDQVAHREVSVSPTEQVRHVSTKQQAVHQDQQTIHETIQDQEEIALDPRLIESSKKLEIPATSTSSKPTVCSIDFGREETSGFLKPKYPERSSGQSESWEPEIRPESPSETLLNSVSPIAGRLRFFINKWKEVTSDRLILSWIEGYKIRFESFPTQVKPPSALVASAKEHVEISKLISILLN</sequence>
<feature type="compositionally biased region" description="Polar residues" evidence="1">
    <location>
        <begin position="57"/>
        <end position="69"/>
    </location>
</feature>
<reference evidence="2" key="1">
    <citation type="submission" date="2021-08" db="EMBL/GenBank/DDBJ databases">
        <authorList>
            <person name="Misof B."/>
            <person name="Oliver O."/>
            <person name="Podsiadlowski L."/>
            <person name="Donath A."/>
            <person name="Peters R."/>
            <person name="Mayer C."/>
            <person name="Rust J."/>
            <person name="Gunkel S."/>
            <person name="Lesny P."/>
            <person name="Martin S."/>
            <person name="Oeyen J.P."/>
            <person name="Petersen M."/>
            <person name="Panagiotis P."/>
            <person name="Wilbrandt J."/>
            <person name="Tanja T."/>
        </authorList>
    </citation>
    <scope>NUCLEOTIDE SEQUENCE</scope>
    <source>
        <strain evidence="2">GBR_01_08_01A</strain>
        <tissue evidence="2">Thorax + abdomen</tissue>
    </source>
</reference>
<evidence type="ECO:0000313" key="2">
    <source>
        <dbReference type="EMBL" id="KAK2579001.1"/>
    </source>
</evidence>
<comment type="caution">
    <text evidence="2">The sequence shown here is derived from an EMBL/GenBank/DDBJ whole genome shotgun (WGS) entry which is preliminary data.</text>
</comment>
<keyword evidence="3" id="KW-1185">Reference proteome</keyword>
<evidence type="ECO:0000313" key="3">
    <source>
        <dbReference type="Proteomes" id="UP001258017"/>
    </source>
</evidence>